<keyword evidence="4" id="KW-1185">Reference proteome</keyword>
<dbReference type="Pfam" id="PF23043">
    <property type="entry name" value="SH3-B_UBE2O"/>
    <property type="match status" value="1"/>
</dbReference>
<dbReference type="AlphaFoldDB" id="A0A3L6THJ3"/>
<proteinExistence type="predicted"/>
<evidence type="ECO:0000259" key="2">
    <source>
        <dbReference type="Pfam" id="PF23043"/>
    </source>
</evidence>
<feature type="compositionally biased region" description="Polar residues" evidence="1">
    <location>
        <begin position="58"/>
        <end position="70"/>
    </location>
</feature>
<accession>A0A3L6THJ3</accession>
<dbReference type="Proteomes" id="UP000275267">
    <property type="component" value="Unassembled WGS sequence"/>
</dbReference>
<dbReference type="InterPro" id="IPR057733">
    <property type="entry name" value="UBE2O-like_SH3-B"/>
</dbReference>
<name>A0A3L6THJ3_PANMI</name>
<sequence>MQLGTSKALIQASAPDAYHPNPHKLEIFRSTAAEPSHWCVGDRCFFRTPRCHEHPQGACSSSSGSNQHGPASSLPLPLSTRAATDDHRSSPVLARGLMRSHGKVTRMGVKRTLRLDQSHAEFERPMGVVGRAPSPDTAPGADVAADELAAERFGVVRSLDCKDQTVYVSWLKPATTCPLGAVEAHCRDETVSAFIIQPPVEGAYRRMNWR</sequence>
<dbReference type="STRING" id="4540.A0A3L6THJ3"/>
<feature type="region of interest" description="Disordered" evidence="1">
    <location>
        <begin position="55"/>
        <end position="91"/>
    </location>
</feature>
<evidence type="ECO:0000313" key="3">
    <source>
        <dbReference type="EMBL" id="RLN38935.1"/>
    </source>
</evidence>
<gene>
    <name evidence="3" type="ORF">C2845_PM01G32380</name>
</gene>
<protein>
    <recommendedName>
        <fullName evidence="2">UBE2O-like SH3-B domain-containing protein</fullName>
    </recommendedName>
</protein>
<dbReference type="EMBL" id="PQIB02000001">
    <property type="protein sequence ID" value="RLN38935.1"/>
    <property type="molecule type" value="Genomic_DNA"/>
</dbReference>
<comment type="caution">
    <text evidence="3">The sequence shown here is derived from an EMBL/GenBank/DDBJ whole genome shotgun (WGS) entry which is preliminary data.</text>
</comment>
<organism evidence="3 4">
    <name type="scientific">Panicum miliaceum</name>
    <name type="common">Proso millet</name>
    <name type="synonym">Broomcorn millet</name>
    <dbReference type="NCBI Taxonomy" id="4540"/>
    <lineage>
        <taxon>Eukaryota</taxon>
        <taxon>Viridiplantae</taxon>
        <taxon>Streptophyta</taxon>
        <taxon>Embryophyta</taxon>
        <taxon>Tracheophyta</taxon>
        <taxon>Spermatophyta</taxon>
        <taxon>Magnoliopsida</taxon>
        <taxon>Liliopsida</taxon>
        <taxon>Poales</taxon>
        <taxon>Poaceae</taxon>
        <taxon>PACMAD clade</taxon>
        <taxon>Panicoideae</taxon>
        <taxon>Panicodae</taxon>
        <taxon>Paniceae</taxon>
        <taxon>Panicinae</taxon>
        <taxon>Panicum</taxon>
        <taxon>Panicum sect. Panicum</taxon>
    </lineage>
</organism>
<reference evidence="4" key="1">
    <citation type="journal article" date="2019" name="Nat. Commun.">
        <title>The genome of broomcorn millet.</title>
        <authorList>
            <person name="Zou C."/>
            <person name="Miki D."/>
            <person name="Li D."/>
            <person name="Tang Q."/>
            <person name="Xiao L."/>
            <person name="Rajput S."/>
            <person name="Deng P."/>
            <person name="Jia W."/>
            <person name="Huang R."/>
            <person name="Zhang M."/>
            <person name="Sun Y."/>
            <person name="Hu J."/>
            <person name="Fu X."/>
            <person name="Schnable P.S."/>
            <person name="Li F."/>
            <person name="Zhang H."/>
            <person name="Feng B."/>
            <person name="Zhu X."/>
            <person name="Liu R."/>
            <person name="Schnable J.C."/>
            <person name="Zhu J.-K."/>
            <person name="Zhang H."/>
        </authorList>
    </citation>
    <scope>NUCLEOTIDE SEQUENCE [LARGE SCALE GENOMIC DNA]</scope>
</reference>
<evidence type="ECO:0000313" key="4">
    <source>
        <dbReference type="Proteomes" id="UP000275267"/>
    </source>
</evidence>
<feature type="domain" description="UBE2O-like SH3-B" evidence="2">
    <location>
        <begin position="149"/>
        <end position="194"/>
    </location>
</feature>
<evidence type="ECO:0000256" key="1">
    <source>
        <dbReference type="SAM" id="MobiDB-lite"/>
    </source>
</evidence>